<evidence type="ECO:0000313" key="1">
    <source>
        <dbReference type="EMBL" id="CCX30314.1"/>
    </source>
</evidence>
<dbReference type="OrthoDB" id="5399227at2759"/>
<evidence type="ECO:0000313" key="2">
    <source>
        <dbReference type="Proteomes" id="UP000018144"/>
    </source>
</evidence>
<keyword evidence="2" id="KW-1185">Reference proteome</keyword>
<dbReference type="OMA" id="CDYVEVN"/>
<dbReference type="Proteomes" id="UP000018144">
    <property type="component" value="Unassembled WGS sequence"/>
</dbReference>
<sequence>MCDFTKVYYGCGHYRLLVRAWCTQYVQSQGTNRCGVTVVAENHSGGNTCGSECIHRR</sequence>
<organism evidence="1 2">
    <name type="scientific">Pyronema omphalodes (strain CBS 100304)</name>
    <name type="common">Pyronema confluens</name>
    <dbReference type="NCBI Taxonomy" id="1076935"/>
    <lineage>
        <taxon>Eukaryota</taxon>
        <taxon>Fungi</taxon>
        <taxon>Dikarya</taxon>
        <taxon>Ascomycota</taxon>
        <taxon>Pezizomycotina</taxon>
        <taxon>Pezizomycetes</taxon>
        <taxon>Pezizales</taxon>
        <taxon>Pyronemataceae</taxon>
        <taxon>Pyronema</taxon>
    </lineage>
</organism>
<name>U4LE02_PYROM</name>
<dbReference type="AlphaFoldDB" id="U4LE02"/>
<dbReference type="EMBL" id="HF935433">
    <property type="protein sequence ID" value="CCX30314.1"/>
    <property type="molecule type" value="Genomic_DNA"/>
</dbReference>
<proteinExistence type="predicted"/>
<gene>
    <name evidence="1" type="ORF">PCON_08456</name>
</gene>
<reference evidence="1 2" key="1">
    <citation type="journal article" date="2013" name="PLoS Genet.">
        <title>The genome and development-dependent transcriptomes of Pyronema confluens: a window into fungal evolution.</title>
        <authorList>
            <person name="Traeger S."/>
            <person name="Altegoer F."/>
            <person name="Freitag M."/>
            <person name="Gabaldon T."/>
            <person name="Kempken F."/>
            <person name="Kumar A."/>
            <person name="Marcet-Houben M."/>
            <person name="Poggeler S."/>
            <person name="Stajich J.E."/>
            <person name="Nowrousian M."/>
        </authorList>
    </citation>
    <scope>NUCLEOTIDE SEQUENCE [LARGE SCALE GENOMIC DNA]</scope>
    <source>
        <strain evidence="2">CBS 100304</strain>
        <tissue evidence="1">Vegetative mycelium</tissue>
    </source>
</reference>
<accession>U4LE02</accession>
<protein>
    <submittedName>
        <fullName evidence="1">Uncharacterized protein</fullName>
    </submittedName>
</protein>